<dbReference type="Proteomes" id="UP000078516">
    <property type="component" value="Unassembled WGS sequence"/>
</dbReference>
<dbReference type="AlphaFoldDB" id="A0A179EUW0"/>
<evidence type="ECO:0000313" key="3">
    <source>
        <dbReference type="EMBL" id="GEK36399.1"/>
    </source>
</evidence>
<feature type="region of interest" description="Disordered" evidence="1">
    <location>
        <begin position="25"/>
        <end position="60"/>
    </location>
</feature>
<evidence type="ECO:0000313" key="4">
    <source>
        <dbReference type="EMBL" id="OAQ56988.1"/>
    </source>
</evidence>
<feature type="transmembrane region" description="Helical" evidence="2">
    <location>
        <begin position="6"/>
        <end position="22"/>
    </location>
</feature>
<organism evidence="4 5">
    <name type="scientific">Enterococcus thailandicus</name>
    <dbReference type="NCBI Taxonomy" id="417368"/>
    <lineage>
        <taxon>Bacteria</taxon>
        <taxon>Bacillati</taxon>
        <taxon>Bacillota</taxon>
        <taxon>Bacilli</taxon>
        <taxon>Lactobacillales</taxon>
        <taxon>Enterococcaceae</taxon>
        <taxon>Enterococcus</taxon>
    </lineage>
</organism>
<dbReference type="RefSeq" id="WP_067480764.1">
    <property type="nucleotide sequence ID" value="NZ_BJUG01000003.1"/>
</dbReference>
<reference evidence="4 5" key="1">
    <citation type="submission" date="2016-04" db="EMBL/GenBank/DDBJ databases">
        <title>Draft genome of an Enterococcus thailandicus strain isolated from bovine feces.</title>
        <authorList>
            <person name="Beukers A.G."/>
            <person name="Zaheer R."/>
            <person name="Goji N."/>
            <person name="Cook S.R."/>
            <person name="Amoako K."/>
            <person name="Chaves A.V."/>
            <person name="Ward M.P."/>
            <person name="Mcallister T.A."/>
        </authorList>
    </citation>
    <scope>NUCLEOTIDE SEQUENCE [LARGE SCALE GENOMIC DNA]</scope>
    <source>
        <strain evidence="4 5">F0711D 46</strain>
    </source>
</reference>
<comment type="caution">
    <text evidence="4">The sequence shown here is derived from an EMBL/GenBank/DDBJ whole genome shotgun (WGS) entry which is preliminary data.</text>
</comment>
<evidence type="ECO:0000256" key="1">
    <source>
        <dbReference type="SAM" id="MobiDB-lite"/>
    </source>
</evidence>
<keyword evidence="5" id="KW-1185">Reference proteome</keyword>
<dbReference type="Proteomes" id="UP000321361">
    <property type="component" value="Unassembled WGS sequence"/>
</dbReference>
<keyword evidence="2" id="KW-0472">Membrane</keyword>
<evidence type="ECO:0000313" key="5">
    <source>
        <dbReference type="Proteomes" id="UP000078516"/>
    </source>
</evidence>
<gene>
    <name evidence="4" type="ORF">A6E74_01030</name>
    <name evidence="3" type="ORF">ETH01_06860</name>
</gene>
<evidence type="ECO:0000256" key="2">
    <source>
        <dbReference type="SAM" id="Phobius"/>
    </source>
</evidence>
<dbReference type="EMBL" id="BJUG01000003">
    <property type="protein sequence ID" value="GEK36399.1"/>
    <property type="molecule type" value="Genomic_DNA"/>
</dbReference>
<proteinExistence type="predicted"/>
<reference evidence="3 6" key="2">
    <citation type="submission" date="2019-07" db="EMBL/GenBank/DDBJ databases">
        <title>Whole genome shotgun sequence of Enterococcus thailandicus NBRC 101867.</title>
        <authorList>
            <person name="Hosoyama A."/>
            <person name="Uohara A."/>
            <person name="Ohji S."/>
            <person name="Ichikawa N."/>
        </authorList>
    </citation>
    <scope>NUCLEOTIDE SEQUENCE [LARGE SCALE GENOMIC DNA]</scope>
    <source>
        <strain evidence="3 6">NBRC 101867</strain>
    </source>
</reference>
<keyword evidence="2" id="KW-1133">Transmembrane helix</keyword>
<keyword evidence="2" id="KW-0812">Transmembrane</keyword>
<evidence type="ECO:0000313" key="6">
    <source>
        <dbReference type="Proteomes" id="UP000321361"/>
    </source>
</evidence>
<sequence>MVGTIRFIALSLIGLSYFIFKVRRKKERKGQQPPADLTGYEKDENGLYPWENDQNDSPERIKKTATRYVNQARPRRGRW</sequence>
<name>A0A179EUW0_ENTTH</name>
<protein>
    <submittedName>
        <fullName evidence="4">Uncharacterized protein</fullName>
    </submittedName>
</protein>
<dbReference type="OrthoDB" id="2191636at2"/>
<dbReference type="PATRIC" id="fig|417368.6.peg.176"/>
<dbReference type="EMBL" id="LWMN01000001">
    <property type="protein sequence ID" value="OAQ56988.1"/>
    <property type="molecule type" value="Genomic_DNA"/>
</dbReference>
<accession>A0A179EUW0</accession>